<dbReference type="VEuPathDB" id="AmoebaDB:FDP41_001209"/>
<reference evidence="2 3" key="1">
    <citation type="journal article" date="2019" name="Sci. Rep.">
        <title>Nanopore sequencing improves the draft genome of the human pathogenic amoeba Naegleria fowleri.</title>
        <authorList>
            <person name="Liechti N."/>
            <person name="Schurch N."/>
            <person name="Bruggmann R."/>
            <person name="Wittwer M."/>
        </authorList>
    </citation>
    <scope>NUCLEOTIDE SEQUENCE [LARGE SCALE GENOMIC DNA]</scope>
    <source>
        <strain evidence="2 3">ATCC 30894</strain>
    </source>
</reference>
<evidence type="ECO:0008006" key="4">
    <source>
        <dbReference type="Google" id="ProtNLM"/>
    </source>
</evidence>
<dbReference type="OMA" id="TFFNCKL"/>
<keyword evidence="3" id="KW-1185">Reference proteome</keyword>
<dbReference type="OrthoDB" id="10259497at2759"/>
<sequence length="1004" mass="117400">MKKRLLARILPSSSEEETRKSHSDLKPEEHDENPHRDDRFEISNTNDDKKGIHENISSEFGVLLNENAMNEDHENDDQLLTYWDEIPCDVIREICYFLFPLDYLRLLWLNKHWNECVLSFTNTVNEFRFTKYIYDRIMKSSFKYSERLYESDYSHSEEVLQSQYLVFKKQNEIQVTSLFRNLFNNITHLYFSDLFVEKDFMMWCLSGGRSTTDKNDNEMQNVNQILQKLTFFNCKLETGLAVSISSNSSQLAQIHLPYTGFFSTSKIFERGIRYDVFQTQYISFLTLKRALSAIPPTSTTTTSTDAQAPEILGNVDFNELRPFFAKSTNLSFETLKYIFLETYDEISESHISNSILDAHKRKLEQENSDELVFKKNHTFYTCATLPDLNTSLIIPLHHFNISTKWRKLIEQSASSISNVDSSDEEEEESQFGRKKTLQDLILLQNTVPSHMSLLCYCEIESFKNRSDSISSYIEAVSAESCYKTCNSPCAMASFLMNQPCTFDSILKYCNSIRERSKERSTFTLFNYYGIENHSPIYGHMQRLCDTICWGDIRHVEYLLNMGFHVHDLLFNTTLAIESPMTDEGESYEYFVADFMISLVFFGIVHSHSDSNQFADLLQLLSNFGMQKLIDPLLHELTSCSSHDESVNFDKWSTLDLLICLKLYRCMLSFSMIFPVLNSDHFVDIDSDEQDLHKKPLTHPNTTTKREQPMRFTKILKILQNAEASLALFENSSSQKTIVDEKLFVNISFWNLMLYREQSDERYDHASSNSHSHDDWNGTLEELDFDWILHCENEHQAHRLRSLFYRIESDPRFESPLLSAILNCNESGLRFLMDHLPLMNENYRTERFEEWLNNPRYYEGTRTISIFDMIHNNNILIQACDTLVLRPILLFGRWLLSALNQEDEDQQNNSINHISSMLELHASEAILSFIVDVFFEEGKLRTIPEKEVSMSRFLSSIEAKKKLPKDDLQYCFSVSEDRRLSILVYLTQLGVKSVSNTRKRLYRTK</sequence>
<proteinExistence type="predicted"/>
<feature type="region of interest" description="Disordered" evidence="1">
    <location>
        <begin position="1"/>
        <end position="51"/>
    </location>
</feature>
<evidence type="ECO:0000313" key="2">
    <source>
        <dbReference type="EMBL" id="KAF0980056.1"/>
    </source>
</evidence>
<dbReference type="RefSeq" id="XP_044564769.1">
    <property type="nucleotide sequence ID" value="XM_044702570.1"/>
</dbReference>
<gene>
    <name evidence="2" type="ORF">FDP41_001209</name>
</gene>
<feature type="compositionally biased region" description="Basic and acidic residues" evidence="1">
    <location>
        <begin position="16"/>
        <end position="51"/>
    </location>
</feature>
<name>A0A6A5BXH3_NAEFO</name>
<accession>A0A6A5BXH3</accession>
<comment type="caution">
    <text evidence="2">The sequence shown here is derived from an EMBL/GenBank/DDBJ whole genome shotgun (WGS) entry which is preliminary data.</text>
</comment>
<evidence type="ECO:0000256" key="1">
    <source>
        <dbReference type="SAM" id="MobiDB-lite"/>
    </source>
</evidence>
<dbReference type="VEuPathDB" id="AmoebaDB:NfTy_048530"/>
<dbReference type="EMBL" id="VFQX01000022">
    <property type="protein sequence ID" value="KAF0980056.1"/>
    <property type="molecule type" value="Genomic_DNA"/>
</dbReference>
<organism evidence="2 3">
    <name type="scientific">Naegleria fowleri</name>
    <name type="common">Brain eating amoeba</name>
    <dbReference type="NCBI Taxonomy" id="5763"/>
    <lineage>
        <taxon>Eukaryota</taxon>
        <taxon>Discoba</taxon>
        <taxon>Heterolobosea</taxon>
        <taxon>Tetramitia</taxon>
        <taxon>Eutetramitia</taxon>
        <taxon>Vahlkampfiidae</taxon>
        <taxon>Naegleria</taxon>
    </lineage>
</organism>
<evidence type="ECO:0000313" key="3">
    <source>
        <dbReference type="Proteomes" id="UP000444721"/>
    </source>
</evidence>
<protein>
    <recommendedName>
        <fullName evidence="4">F-box domain-containing protein</fullName>
    </recommendedName>
</protein>
<dbReference type="VEuPathDB" id="AmoebaDB:NF0107310"/>
<dbReference type="AlphaFoldDB" id="A0A6A5BXH3"/>
<dbReference type="Proteomes" id="UP000444721">
    <property type="component" value="Unassembled WGS sequence"/>
</dbReference>
<dbReference type="GeneID" id="68108427"/>